<dbReference type="SMART" id="SM00248">
    <property type="entry name" value="ANK"/>
    <property type="match status" value="8"/>
</dbReference>
<gene>
    <name evidence="6" type="primary">ANKRD6</name>
</gene>
<dbReference type="InterPro" id="IPR036770">
    <property type="entry name" value="Ankyrin_rpt-contain_sf"/>
</dbReference>
<feature type="repeat" description="ANK" evidence="3">
    <location>
        <begin position="74"/>
        <end position="106"/>
    </location>
</feature>
<dbReference type="Gene3D" id="1.25.40.20">
    <property type="entry name" value="Ankyrin repeat-containing domain"/>
    <property type="match status" value="4"/>
</dbReference>
<feature type="compositionally biased region" description="Basic and acidic residues" evidence="5">
    <location>
        <begin position="279"/>
        <end position="289"/>
    </location>
</feature>
<name>A0A8C9K908_PANTA</name>
<dbReference type="Ensembl" id="ENSPTIT00000022667.1">
    <property type="protein sequence ID" value="ENSPTIP00000018399.1"/>
    <property type="gene ID" value="ENSPTIG00000016502.1"/>
</dbReference>
<evidence type="ECO:0000313" key="6">
    <source>
        <dbReference type="Ensembl" id="ENSPTIP00000018399.1"/>
    </source>
</evidence>
<feature type="compositionally biased region" description="Basic residues" evidence="5">
    <location>
        <begin position="328"/>
        <end position="344"/>
    </location>
</feature>
<reference evidence="6" key="2">
    <citation type="submission" date="2025-09" db="UniProtKB">
        <authorList>
            <consortium name="Ensembl"/>
        </authorList>
    </citation>
    <scope>IDENTIFICATION</scope>
</reference>
<keyword evidence="4" id="KW-0175">Coiled coil</keyword>
<organism evidence="6 7">
    <name type="scientific">Panthera tigris altaica</name>
    <name type="common">Siberian tiger</name>
    <dbReference type="NCBI Taxonomy" id="74533"/>
    <lineage>
        <taxon>Eukaryota</taxon>
        <taxon>Metazoa</taxon>
        <taxon>Chordata</taxon>
        <taxon>Craniata</taxon>
        <taxon>Vertebrata</taxon>
        <taxon>Euteleostomi</taxon>
        <taxon>Mammalia</taxon>
        <taxon>Eutheria</taxon>
        <taxon>Laurasiatheria</taxon>
        <taxon>Carnivora</taxon>
        <taxon>Feliformia</taxon>
        <taxon>Felidae</taxon>
        <taxon>Pantherinae</taxon>
        <taxon>Panthera</taxon>
    </lineage>
</organism>
<feature type="repeat" description="ANK" evidence="3">
    <location>
        <begin position="41"/>
        <end position="73"/>
    </location>
</feature>
<dbReference type="AlphaFoldDB" id="A0A8C9K908"/>
<evidence type="ECO:0000256" key="5">
    <source>
        <dbReference type="SAM" id="MobiDB-lite"/>
    </source>
</evidence>
<accession>A0A8C9K908</accession>
<feature type="region of interest" description="Disordered" evidence="5">
    <location>
        <begin position="570"/>
        <end position="625"/>
    </location>
</feature>
<evidence type="ECO:0000256" key="1">
    <source>
        <dbReference type="ARBA" id="ARBA00022737"/>
    </source>
</evidence>
<dbReference type="FunFam" id="1.25.40.20:FF:000370">
    <property type="entry name" value="Ankyrin repeat domain-containing protein 6"/>
    <property type="match status" value="1"/>
</dbReference>
<sequence length="692" mass="75383">MSQQDAVAALSERLLIAAYKGQAENVVQLINKGAKVAVTKHGRTPLHLAANKGHLSVVQILLKAGCDLDVQDDGDQTALHRATVVGNTEVIAALIQEGCALDRQDKDGNTALPEASWHGFSQSAKLLVKAGANVLAKNKAGNTALHLACQNSHSQSTRVLLLGGSRADLKNNAGDTCLHVAARYNHLSIIKLLLSAFCSVHEKNQAGDTALHVAAALNHKKVVKILLEAGADGTIVNNAGQTPLETARYHNNPEVALLLTKAPQGSVSAGDTPSSEQAAPRKEEAREDVLSASPEPKAKDNRQRKSRPKASAFSDPTPPADQQPGHQKNLHAHSHPKKRPRHRCSPPPPPHEFRAYQLYTLYRGKDGKVMQAPINGCRCEPLINKLENQLEAAVEEIRAELGSVQDKMNTKLGHMENKTQHQMRVLDKLMVERLSAERTECLNRLQQHSDTEKHEGERRQMSLVDELKTWCMLKIQNLELKLSGDSRASRTKSTPSTCESSTGVDQSVATAGPVAASDSSPQVVRPKEKAFNSTATHRLQQELSSSDCTTSRLRNVKVQTALLPLKEAAKCDQQAGPCVDRGTQTKKSGKSGQTRHRPQHPAPGTAGGQPPPAAGSEQTASHVRDTSQALEITQYFFEAVSTQMEKWYERKIQEARSQASQKAQQDKATLKEHIKSLEEELAKLRTKVQKEN</sequence>
<feature type="region of interest" description="Disordered" evidence="5">
    <location>
        <begin position="484"/>
        <end position="548"/>
    </location>
</feature>
<dbReference type="Pfam" id="PF13637">
    <property type="entry name" value="Ank_4"/>
    <property type="match status" value="1"/>
</dbReference>
<evidence type="ECO:0000313" key="7">
    <source>
        <dbReference type="Proteomes" id="UP000675900"/>
    </source>
</evidence>
<dbReference type="GeneID" id="102961062"/>
<keyword evidence="7" id="KW-1185">Reference proteome</keyword>
<feature type="compositionally biased region" description="Basic residues" evidence="5">
    <location>
        <begin position="587"/>
        <end position="599"/>
    </location>
</feature>
<dbReference type="PANTHER" id="PTHR24171">
    <property type="entry name" value="ANKYRIN REPEAT DOMAIN-CONTAINING PROTEIN 39-RELATED"/>
    <property type="match status" value="1"/>
</dbReference>
<protein>
    <submittedName>
        <fullName evidence="6">Ankyrin repeat domain 6</fullName>
    </submittedName>
</protein>
<reference evidence="6" key="1">
    <citation type="submission" date="2025-08" db="UniProtKB">
        <authorList>
            <consortium name="Ensembl"/>
        </authorList>
    </citation>
    <scope>IDENTIFICATION</scope>
</reference>
<feature type="repeat" description="ANK" evidence="3">
    <location>
        <begin position="173"/>
        <end position="205"/>
    </location>
</feature>
<evidence type="ECO:0000256" key="2">
    <source>
        <dbReference type="ARBA" id="ARBA00023043"/>
    </source>
</evidence>
<dbReference type="PROSITE" id="PS50297">
    <property type="entry name" value="ANK_REP_REGION"/>
    <property type="match status" value="5"/>
</dbReference>
<feature type="repeat" description="ANK" evidence="3">
    <location>
        <begin position="206"/>
        <end position="238"/>
    </location>
</feature>
<dbReference type="Pfam" id="PF12796">
    <property type="entry name" value="Ank_2"/>
    <property type="match status" value="2"/>
</dbReference>
<proteinExistence type="predicted"/>
<dbReference type="FunFam" id="1.25.40.20:FF:000200">
    <property type="entry name" value="ankyrin repeat domain-containing protein 6"/>
    <property type="match status" value="1"/>
</dbReference>
<dbReference type="PROSITE" id="PS50088">
    <property type="entry name" value="ANK_REPEAT"/>
    <property type="match status" value="6"/>
</dbReference>
<dbReference type="PRINTS" id="PR01415">
    <property type="entry name" value="ANKYRIN"/>
</dbReference>
<dbReference type="SUPFAM" id="SSF48403">
    <property type="entry name" value="Ankyrin repeat"/>
    <property type="match status" value="1"/>
</dbReference>
<dbReference type="Proteomes" id="UP000675900">
    <property type="component" value="Unassembled WGS sequence"/>
</dbReference>
<dbReference type="InterPro" id="IPR002110">
    <property type="entry name" value="Ankyrin_rpt"/>
</dbReference>
<feature type="compositionally biased region" description="Polar residues" evidence="5">
    <location>
        <begin position="616"/>
        <end position="625"/>
    </location>
</feature>
<feature type="compositionally biased region" description="Polar residues" evidence="5">
    <location>
        <begin position="264"/>
        <end position="277"/>
    </location>
</feature>
<dbReference type="CTD" id="22881"/>
<evidence type="ECO:0000256" key="4">
    <source>
        <dbReference type="SAM" id="Coils"/>
    </source>
</evidence>
<keyword evidence="2 3" id="KW-0040">ANK repeat</keyword>
<dbReference type="Pfam" id="PF00023">
    <property type="entry name" value="Ank"/>
    <property type="match status" value="1"/>
</dbReference>
<dbReference type="FunFam" id="1.25.40.20:FF:000293">
    <property type="entry name" value="Ankyrin repeat domain-containing protein 6"/>
    <property type="match status" value="1"/>
</dbReference>
<keyword evidence="1" id="KW-0677">Repeat</keyword>
<feature type="repeat" description="ANK" evidence="3">
    <location>
        <begin position="140"/>
        <end position="172"/>
    </location>
</feature>
<evidence type="ECO:0000256" key="3">
    <source>
        <dbReference type="PROSITE-ProRule" id="PRU00023"/>
    </source>
</evidence>
<dbReference type="GeneTree" id="ENSGT00940000155887"/>
<feature type="compositionally biased region" description="Polar residues" evidence="5">
    <location>
        <begin position="531"/>
        <end position="548"/>
    </location>
</feature>
<feature type="repeat" description="ANK" evidence="3">
    <location>
        <begin position="107"/>
        <end position="139"/>
    </location>
</feature>
<feature type="compositionally biased region" description="Polar residues" evidence="5">
    <location>
        <begin position="491"/>
        <end position="509"/>
    </location>
</feature>
<feature type="region of interest" description="Disordered" evidence="5">
    <location>
        <begin position="264"/>
        <end position="351"/>
    </location>
</feature>
<dbReference type="FunFam" id="1.25.40.20:FF:000524">
    <property type="entry name" value="Ankyrin repeat domain 6b"/>
    <property type="match status" value="1"/>
</dbReference>
<feature type="coiled-coil region" evidence="4">
    <location>
        <begin position="660"/>
        <end position="687"/>
    </location>
</feature>